<organism evidence="1 2">
    <name type="scientific">Zooshikella harenae</name>
    <dbReference type="NCBI Taxonomy" id="2827238"/>
    <lineage>
        <taxon>Bacteria</taxon>
        <taxon>Pseudomonadati</taxon>
        <taxon>Pseudomonadota</taxon>
        <taxon>Gammaproteobacteria</taxon>
        <taxon>Oceanospirillales</taxon>
        <taxon>Zooshikellaceae</taxon>
        <taxon>Zooshikella</taxon>
    </lineage>
</organism>
<proteinExistence type="predicted"/>
<evidence type="ECO:0000313" key="2">
    <source>
        <dbReference type="Proteomes" id="UP000690515"/>
    </source>
</evidence>
<dbReference type="RefSeq" id="WP_215822462.1">
    <property type="nucleotide sequence ID" value="NZ_JAGSOY010000176.1"/>
</dbReference>
<protein>
    <submittedName>
        <fullName evidence="1">Uncharacterized protein</fullName>
    </submittedName>
</protein>
<keyword evidence="2" id="KW-1185">Reference proteome</keyword>
<dbReference type="EMBL" id="JAGSOY010000176">
    <property type="protein sequence ID" value="MBU2714195.1"/>
    <property type="molecule type" value="Genomic_DNA"/>
</dbReference>
<accession>A0ABS5ZLC7</accession>
<dbReference type="Proteomes" id="UP000690515">
    <property type="component" value="Unassembled WGS sequence"/>
</dbReference>
<comment type="caution">
    <text evidence="1">The sequence shown here is derived from an EMBL/GenBank/DDBJ whole genome shotgun (WGS) entry which is preliminary data.</text>
</comment>
<reference evidence="1 2" key="1">
    <citation type="submission" date="2021-04" db="EMBL/GenBank/DDBJ databases">
        <authorList>
            <person name="Pira H."/>
            <person name="Risdian C."/>
            <person name="Wink J."/>
        </authorList>
    </citation>
    <scope>NUCLEOTIDE SEQUENCE [LARGE SCALE GENOMIC DNA]</scope>
    <source>
        <strain evidence="1 2">WH53</strain>
    </source>
</reference>
<evidence type="ECO:0000313" key="1">
    <source>
        <dbReference type="EMBL" id="MBU2714195.1"/>
    </source>
</evidence>
<name>A0ABS5ZLC7_9GAMM</name>
<sequence length="103" mass="11591">MGFTKEPSGYYKTALSDLQGAWGNLREAVVDNFGFPNSDKLLFHIDEAMSWECVRNLKLMKETLLLVRNIAAQSAPREVNELVEMVTESLEEVFSAIAEGEHL</sequence>
<gene>
    <name evidence="1" type="ORF">KCG35_24415</name>
</gene>